<evidence type="ECO:0000256" key="1">
    <source>
        <dbReference type="ARBA" id="ARBA00023125"/>
    </source>
</evidence>
<gene>
    <name evidence="4" type="ORF">SAMN05421874_1144</name>
</gene>
<dbReference type="PRINTS" id="PR00455">
    <property type="entry name" value="HTHTETR"/>
</dbReference>
<keyword evidence="5" id="KW-1185">Reference proteome</keyword>
<dbReference type="PANTHER" id="PTHR30055:SF235">
    <property type="entry name" value="TRANSCRIPTIONAL REGULATORY PROTEIN"/>
    <property type="match status" value="1"/>
</dbReference>
<dbReference type="PROSITE" id="PS50977">
    <property type="entry name" value="HTH_TETR_2"/>
    <property type="match status" value="1"/>
</dbReference>
<keyword evidence="1 2" id="KW-0238">DNA-binding</keyword>
<dbReference type="InterPro" id="IPR041678">
    <property type="entry name" value="TetR_C_16"/>
</dbReference>
<feature type="DNA-binding region" description="H-T-H motif" evidence="2">
    <location>
        <begin position="35"/>
        <end position="54"/>
    </location>
</feature>
<dbReference type="Pfam" id="PF00440">
    <property type="entry name" value="TetR_N"/>
    <property type="match status" value="1"/>
</dbReference>
<dbReference type="InterPro" id="IPR009057">
    <property type="entry name" value="Homeodomain-like_sf"/>
</dbReference>
<feature type="domain" description="HTH tetR-type" evidence="3">
    <location>
        <begin position="12"/>
        <end position="72"/>
    </location>
</feature>
<accession>A0A1G9GDA8</accession>
<dbReference type="AlphaFoldDB" id="A0A1G9GDA8"/>
<dbReference type="PANTHER" id="PTHR30055">
    <property type="entry name" value="HTH-TYPE TRANSCRIPTIONAL REGULATOR RUTR"/>
    <property type="match status" value="1"/>
</dbReference>
<evidence type="ECO:0000313" key="5">
    <source>
        <dbReference type="Proteomes" id="UP000198683"/>
    </source>
</evidence>
<dbReference type="RefSeq" id="WP_090768375.1">
    <property type="nucleotide sequence ID" value="NZ_FNFB01000014.1"/>
</dbReference>
<proteinExistence type="predicted"/>
<dbReference type="InterPro" id="IPR036271">
    <property type="entry name" value="Tet_transcr_reg_TetR-rel_C_sf"/>
</dbReference>
<dbReference type="InterPro" id="IPR001647">
    <property type="entry name" value="HTH_TetR"/>
</dbReference>
<evidence type="ECO:0000256" key="2">
    <source>
        <dbReference type="PROSITE-ProRule" id="PRU00335"/>
    </source>
</evidence>
<dbReference type="OrthoDB" id="3210235at2"/>
<sequence>MGEVVPRAERRRRTEGRILDAARSLFAEVGYERATIRAVAGAAGVDPALVMQYFGSKQQLFQQAVSVTPVGGEAPGADEVVEHVLGTLGVKMGRLPESSLAMLRSMLTHPEAAASARRLLGEQIDRVAGSLSGDDARLRAALLTVVMLGVTVGHQLLELEELREVPQEDLARLLRPALRALAGSEHS</sequence>
<dbReference type="EMBL" id="FNFB01000014">
    <property type="protein sequence ID" value="SDK98714.1"/>
    <property type="molecule type" value="Genomic_DNA"/>
</dbReference>
<dbReference type="GO" id="GO:0000976">
    <property type="term" value="F:transcription cis-regulatory region binding"/>
    <property type="evidence" value="ECO:0007669"/>
    <property type="project" value="TreeGrafter"/>
</dbReference>
<evidence type="ECO:0000313" key="4">
    <source>
        <dbReference type="EMBL" id="SDK98714.1"/>
    </source>
</evidence>
<organism evidence="4 5">
    <name type="scientific">Nonomuraea maritima</name>
    <dbReference type="NCBI Taxonomy" id="683260"/>
    <lineage>
        <taxon>Bacteria</taxon>
        <taxon>Bacillati</taxon>
        <taxon>Actinomycetota</taxon>
        <taxon>Actinomycetes</taxon>
        <taxon>Streptosporangiales</taxon>
        <taxon>Streptosporangiaceae</taxon>
        <taxon>Nonomuraea</taxon>
    </lineage>
</organism>
<dbReference type="SUPFAM" id="SSF48498">
    <property type="entry name" value="Tetracyclin repressor-like, C-terminal domain"/>
    <property type="match status" value="1"/>
</dbReference>
<protein>
    <submittedName>
        <fullName evidence="4">DNA-binding transcriptional regulator, AcrR family</fullName>
    </submittedName>
</protein>
<dbReference type="Proteomes" id="UP000198683">
    <property type="component" value="Unassembled WGS sequence"/>
</dbReference>
<dbReference type="SUPFAM" id="SSF46689">
    <property type="entry name" value="Homeodomain-like"/>
    <property type="match status" value="1"/>
</dbReference>
<dbReference type="Gene3D" id="1.10.357.10">
    <property type="entry name" value="Tetracycline Repressor, domain 2"/>
    <property type="match status" value="1"/>
</dbReference>
<dbReference type="Gene3D" id="1.10.10.60">
    <property type="entry name" value="Homeodomain-like"/>
    <property type="match status" value="1"/>
</dbReference>
<dbReference type="InterPro" id="IPR050109">
    <property type="entry name" value="HTH-type_TetR-like_transc_reg"/>
</dbReference>
<name>A0A1G9GDA8_9ACTN</name>
<dbReference type="STRING" id="683260.SAMN05421874_1144"/>
<reference evidence="4 5" key="1">
    <citation type="submission" date="2016-10" db="EMBL/GenBank/DDBJ databases">
        <authorList>
            <person name="de Groot N.N."/>
        </authorList>
    </citation>
    <scope>NUCLEOTIDE SEQUENCE [LARGE SCALE GENOMIC DNA]</scope>
    <source>
        <strain evidence="4 5">CGMCC 4.5681</strain>
    </source>
</reference>
<dbReference type="Pfam" id="PF17920">
    <property type="entry name" value="TetR_C_16"/>
    <property type="match status" value="1"/>
</dbReference>
<dbReference type="GO" id="GO:0003700">
    <property type="term" value="F:DNA-binding transcription factor activity"/>
    <property type="evidence" value="ECO:0007669"/>
    <property type="project" value="TreeGrafter"/>
</dbReference>
<evidence type="ECO:0000259" key="3">
    <source>
        <dbReference type="PROSITE" id="PS50977"/>
    </source>
</evidence>